<organism evidence="1 2">
    <name type="scientific">Rhizobium rhizogenes</name>
    <name type="common">Agrobacterium rhizogenes</name>
    <dbReference type="NCBI Taxonomy" id="359"/>
    <lineage>
        <taxon>Bacteria</taxon>
        <taxon>Pseudomonadati</taxon>
        <taxon>Pseudomonadota</taxon>
        <taxon>Alphaproteobacteria</taxon>
        <taxon>Hyphomicrobiales</taxon>
        <taxon>Rhizobiaceae</taxon>
        <taxon>Rhizobium/Agrobacterium group</taxon>
        <taxon>Rhizobium</taxon>
    </lineage>
</organism>
<dbReference type="Proteomes" id="UP000315434">
    <property type="component" value="Unassembled WGS sequence"/>
</dbReference>
<dbReference type="GO" id="GO:0006355">
    <property type="term" value="P:regulation of DNA-templated transcription"/>
    <property type="evidence" value="ECO:0007669"/>
    <property type="project" value="InterPro"/>
</dbReference>
<proteinExistence type="predicted"/>
<sequence length="79" mass="8684">MAELSPDSAESSRPGMLSPLEKACLRWLLRGRTIDEMVVLVGRSKHEIETCIANAVKAVGATSIENALHILATRKRRDL</sequence>
<dbReference type="GO" id="GO:0003677">
    <property type="term" value="F:DNA binding"/>
    <property type="evidence" value="ECO:0007669"/>
    <property type="project" value="InterPro"/>
</dbReference>
<dbReference type="SUPFAM" id="SSF46894">
    <property type="entry name" value="C-terminal effector domain of the bipartite response regulators"/>
    <property type="match status" value="1"/>
</dbReference>
<protein>
    <recommendedName>
        <fullName evidence="3">LuxR family transcriptional regulator</fullName>
    </recommendedName>
</protein>
<reference evidence="1 2" key="1">
    <citation type="journal article" date="2019" name="Appl. Microbiol. Biotechnol.">
        <title>Differential efficiency of wild type rhizogenic strains for rol gene transformation of plants.</title>
        <authorList>
            <person name="Desmet S."/>
            <person name="De Keyser E."/>
            <person name="Van Vaerenbergh J."/>
            <person name="Baeyen S."/>
            <person name="Van Huylenbroeck J."/>
            <person name="Geelen D."/>
            <person name="Dhooghe E."/>
        </authorList>
    </citation>
    <scope>NUCLEOTIDE SEQUENCE [LARGE SCALE GENOMIC DNA]</scope>
    <source>
        <strain evidence="1 2">GBBC3284</strain>
    </source>
</reference>
<dbReference type="InterPro" id="IPR016032">
    <property type="entry name" value="Sig_transdc_resp-reg_C-effctor"/>
</dbReference>
<evidence type="ECO:0008006" key="3">
    <source>
        <dbReference type="Google" id="ProtNLM"/>
    </source>
</evidence>
<evidence type="ECO:0000313" key="2">
    <source>
        <dbReference type="Proteomes" id="UP000315434"/>
    </source>
</evidence>
<dbReference type="EMBL" id="SGNY01000011">
    <property type="protein sequence ID" value="TRA96375.1"/>
    <property type="molecule type" value="Genomic_DNA"/>
</dbReference>
<gene>
    <name evidence="1" type="ORF">EXN68_24790</name>
</gene>
<name>A0A546X6J8_RHIRH</name>
<dbReference type="InterPro" id="IPR036388">
    <property type="entry name" value="WH-like_DNA-bd_sf"/>
</dbReference>
<accession>A0A546X6J8</accession>
<evidence type="ECO:0000313" key="1">
    <source>
        <dbReference type="EMBL" id="TRA96375.1"/>
    </source>
</evidence>
<dbReference type="Gene3D" id="1.10.10.10">
    <property type="entry name" value="Winged helix-like DNA-binding domain superfamily/Winged helix DNA-binding domain"/>
    <property type="match status" value="1"/>
</dbReference>
<dbReference type="OrthoDB" id="8378260at2"/>
<comment type="caution">
    <text evidence="1">The sequence shown here is derived from an EMBL/GenBank/DDBJ whole genome shotgun (WGS) entry which is preliminary data.</text>
</comment>
<dbReference type="AlphaFoldDB" id="A0A546X6J8"/>